<sequence length="269" mass="30062">MSTFITEDWLRANHTLSEGSEIRLPVDSRMTPSARELIDARHLLVKFQDDEGRLFVEEQEQLLPVHGLTSEPAAQVAHCELCKQHVQEKPDTLTHLNAQVMVAKNDPRLAFRASLDSSIATAVWLQTEFDKSAALWLADIRSLLGNIMRADALEKALPEQQIVGLSADDLHRLSHQPLKYLGHDHLVPDAAHGRDVALLNLLRTSIRESEICAAQVFIGVDYHVQKADLLQALNRLSSAIYVLMILCLKKEWPDAKTLQRRLAGGTHAA</sequence>
<evidence type="ECO:0000313" key="5">
    <source>
        <dbReference type="EMBL" id="OAT25499.1"/>
    </source>
</evidence>
<keyword evidence="3" id="KW-0067">ATP-binding</keyword>
<dbReference type="SUPFAM" id="SSF89028">
    <property type="entry name" value="Cobalamin adenosyltransferase-like"/>
    <property type="match status" value="1"/>
</dbReference>
<gene>
    <name evidence="5" type="ORF">M976_03642</name>
</gene>
<evidence type="ECO:0000313" key="6">
    <source>
        <dbReference type="Proteomes" id="UP000078407"/>
    </source>
</evidence>
<keyword evidence="1 5" id="KW-0808">Transferase</keyword>
<dbReference type="EC" id="2.5.1.17" evidence="5"/>
<dbReference type="InterPro" id="IPR036451">
    <property type="entry name" value="CblAdoTrfase-like_sf"/>
</dbReference>
<dbReference type="GO" id="GO:0008817">
    <property type="term" value="F:corrinoid adenosyltransferase activity"/>
    <property type="evidence" value="ECO:0007669"/>
    <property type="project" value="UniProtKB-EC"/>
</dbReference>
<dbReference type="PIRSF" id="PIRSF012294">
    <property type="entry name" value="ATR_EutT"/>
    <property type="match status" value="1"/>
</dbReference>
<dbReference type="InterPro" id="IPR009194">
    <property type="entry name" value="AdoTrfase_EutT"/>
</dbReference>
<proteinExistence type="predicted"/>
<dbReference type="Proteomes" id="UP000078407">
    <property type="component" value="Unassembled WGS sequence"/>
</dbReference>
<dbReference type="Gene3D" id="1.20.1200.10">
    <property type="entry name" value="Cobalamin adenosyltransferase-like"/>
    <property type="match status" value="1"/>
</dbReference>
<comment type="caution">
    <text evidence="5">The sequence shown here is derived from an EMBL/GenBank/DDBJ whole genome shotgun (WGS) entry which is preliminary data.</text>
</comment>
<dbReference type="Pfam" id="PF01923">
    <property type="entry name" value="Cob_adeno_trans"/>
    <property type="match status" value="1"/>
</dbReference>
<keyword evidence="6" id="KW-1185">Reference proteome</keyword>
<reference evidence="5 6" key="1">
    <citation type="submission" date="2016-04" db="EMBL/GenBank/DDBJ databases">
        <title>ATOL: Assembling a taxonomically balanced genome-scale reconstruction of the evolutionary history of the Enterobacteriaceae.</title>
        <authorList>
            <person name="Plunkett G.III."/>
            <person name="Neeno-Eckwall E.C."/>
            <person name="Glasner J.D."/>
            <person name="Perna N.T."/>
        </authorList>
    </citation>
    <scope>NUCLEOTIDE SEQUENCE [LARGE SCALE GENOMIC DNA]</scope>
    <source>
        <strain evidence="5 6">ATCC 51602</strain>
    </source>
</reference>
<evidence type="ECO:0000259" key="4">
    <source>
        <dbReference type="Pfam" id="PF01923"/>
    </source>
</evidence>
<protein>
    <submittedName>
        <fullName evidence="5">Ethanolamine utilization ATP:cob(I)alamin adenosyltransferase</fullName>
        <ecNumber evidence="5">2.5.1.17</ecNumber>
    </submittedName>
</protein>
<name>A0ABX2W4D6_9ENTR</name>
<keyword evidence="2" id="KW-0547">Nucleotide-binding</keyword>
<evidence type="ECO:0000256" key="2">
    <source>
        <dbReference type="ARBA" id="ARBA00022741"/>
    </source>
</evidence>
<dbReference type="RefSeq" id="WP_064547474.1">
    <property type="nucleotide sequence ID" value="NZ_LXEQ01000053.1"/>
</dbReference>
<evidence type="ECO:0000256" key="1">
    <source>
        <dbReference type="ARBA" id="ARBA00022679"/>
    </source>
</evidence>
<dbReference type="InterPro" id="IPR016030">
    <property type="entry name" value="CblAdoTrfase-like"/>
</dbReference>
<organism evidence="5 6">
    <name type="scientific">Buttiauxella ferragutiae ATCC 51602</name>
    <dbReference type="NCBI Taxonomy" id="1354252"/>
    <lineage>
        <taxon>Bacteria</taxon>
        <taxon>Pseudomonadati</taxon>
        <taxon>Pseudomonadota</taxon>
        <taxon>Gammaproteobacteria</taxon>
        <taxon>Enterobacterales</taxon>
        <taxon>Enterobacteriaceae</taxon>
        <taxon>Buttiauxella</taxon>
    </lineage>
</organism>
<feature type="domain" description="Cobalamin adenosyltransferase-like" evidence="4">
    <location>
        <begin position="90"/>
        <end position="246"/>
    </location>
</feature>
<dbReference type="NCBIfam" id="NF011595">
    <property type="entry name" value="PRK15020.1"/>
    <property type="match status" value="1"/>
</dbReference>
<evidence type="ECO:0000256" key="3">
    <source>
        <dbReference type="ARBA" id="ARBA00022840"/>
    </source>
</evidence>
<dbReference type="EMBL" id="LXEQ01000053">
    <property type="protein sequence ID" value="OAT25499.1"/>
    <property type="molecule type" value="Genomic_DNA"/>
</dbReference>
<accession>A0ABX2W4D6</accession>